<dbReference type="OrthoDB" id="431409at2759"/>
<protein>
    <submittedName>
        <fullName evidence="1">2922_t:CDS:1</fullName>
    </submittedName>
</protein>
<proteinExistence type="predicted"/>
<dbReference type="EMBL" id="CAJVPV010005635">
    <property type="protein sequence ID" value="CAG8593990.1"/>
    <property type="molecule type" value="Genomic_DNA"/>
</dbReference>
<organism evidence="1 2">
    <name type="scientific">Acaulospora morrowiae</name>
    <dbReference type="NCBI Taxonomy" id="94023"/>
    <lineage>
        <taxon>Eukaryota</taxon>
        <taxon>Fungi</taxon>
        <taxon>Fungi incertae sedis</taxon>
        <taxon>Mucoromycota</taxon>
        <taxon>Glomeromycotina</taxon>
        <taxon>Glomeromycetes</taxon>
        <taxon>Diversisporales</taxon>
        <taxon>Acaulosporaceae</taxon>
        <taxon>Acaulospora</taxon>
    </lineage>
</organism>
<accession>A0A9N9C9J8</accession>
<comment type="caution">
    <text evidence="1">The sequence shown here is derived from an EMBL/GenBank/DDBJ whole genome shotgun (WGS) entry which is preliminary data.</text>
</comment>
<keyword evidence="2" id="KW-1185">Reference proteome</keyword>
<dbReference type="AlphaFoldDB" id="A0A9N9C9J8"/>
<dbReference type="Gene3D" id="3.40.50.1580">
    <property type="entry name" value="Nucleoside phosphorylase domain"/>
    <property type="match status" value="1"/>
</dbReference>
<name>A0A9N9C9J8_9GLOM</name>
<feature type="non-terminal residue" evidence="1">
    <location>
        <position position="55"/>
    </location>
</feature>
<dbReference type="GO" id="GO:0003824">
    <property type="term" value="F:catalytic activity"/>
    <property type="evidence" value="ECO:0007669"/>
    <property type="project" value="InterPro"/>
</dbReference>
<evidence type="ECO:0000313" key="1">
    <source>
        <dbReference type="EMBL" id="CAG8593990.1"/>
    </source>
</evidence>
<dbReference type="GO" id="GO:0009116">
    <property type="term" value="P:nucleoside metabolic process"/>
    <property type="evidence" value="ECO:0007669"/>
    <property type="project" value="InterPro"/>
</dbReference>
<gene>
    <name evidence="1" type="ORF">AMORRO_LOCUS7475</name>
</gene>
<dbReference type="SUPFAM" id="SSF53167">
    <property type="entry name" value="Purine and uridine phosphorylases"/>
    <property type="match status" value="1"/>
</dbReference>
<dbReference type="InterPro" id="IPR035994">
    <property type="entry name" value="Nucleoside_phosphorylase_sf"/>
</dbReference>
<evidence type="ECO:0000313" key="2">
    <source>
        <dbReference type="Proteomes" id="UP000789342"/>
    </source>
</evidence>
<dbReference type="Proteomes" id="UP000789342">
    <property type="component" value="Unassembled WGS sequence"/>
</dbReference>
<reference evidence="1" key="1">
    <citation type="submission" date="2021-06" db="EMBL/GenBank/DDBJ databases">
        <authorList>
            <person name="Kallberg Y."/>
            <person name="Tangrot J."/>
            <person name="Rosling A."/>
        </authorList>
    </citation>
    <scope>NUCLEOTIDE SEQUENCE</scope>
    <source>
        <strain evidence="1">CL551</strain>
    </source>
</reference>
<sequence>MGTLDQVELNLNVKIAVIGGSGLYNFDHLKYIGEIYPETPWGYPSSKIIIVEDPR</sequence>